<organism evidence="3 4">
    <name type="scientific">Perilla frutescens var. hirtella</name>
    <name type="common">Perilla citriodora</name>
    <name type="synonym">Perilla setoyensis</name>
    <dbReference type="NCBI Taxonomy" id="608512"/>
    <lineage>
        <taxon>Eukaryota</taxon>
        <taxon>Viridiplantae</taxon>
        <taxon>Streptophyta</taxon>
        <taxon>Embryophyta</taxon>
        <taxon>Tracheophyta</taxon>
        <taxon>Spermatophyta</taxon>
        <taxon>Magnoliopsida</taxon>
        <taxon>eudicotyledons</taxon>
        <taxon>Gunneridae</taxon>
        <taxon>Pentapetalae</taxon>
        <taxon>asterids</taxon>
        <taxon>lamiids</taxon>
        <taxon>Lamiales</taxon>
        <taxon>Lamiaceae</taxon>
        <taxon>Nepetoideae</taxon>
        <taxon>Elsholtzieae</taxon>
        <taxon>Perilla</taxon>
    </lineage>
</organism>
<dbReference type="EMBL" id="SDAM02000121">
    <property type="protein sequence ID" value="KAH6828624.1"/>
    <property type="molecule type" value="Genomic_DNA"/>
</dbReference>
<dbReference type="PANTHER" id="PTHR34060:SF1">
    <property type="entry name" value="POLYKETIDE CYCLASE _ DEHYDRASE AND LIPID TRANSPORT PROTEIN"/>
    <property type="match status" value="1"/>
</dbReference>
<feature type="domain" description="Coenzyme Q-binding protein COQ10 START" evidence="2">
    <location>
        <begin position="145"/>
        <end position="295"/>
    </location>
</feature>
<sequence length="315" mass="35190">MTSVLYTAATLPCASTNSIPKLSSAKSLSNSTCSNPIGCFTVLDAESEFLAKILRKLKPYGLSTVRFFQQKRPLVVCLSHFVSRAYVQGDSGYTSDSEGDGGDGKPTKEDTDDLPPDSESQDNNIKIEIEKTSQNSRRIRSKVGVQASLQTVWDILTDYERLADFIPGLAVSQLLEKRDNFARLFQIGEQDLAFGLKFNAKGTIDCLEKDLEIFPFGQKRDIEFKMVEGDFQLFEGKWSVEQEVKYNAGELRSDSVVGQEFQTTLVYVVHVKPKVWLPVGLVEGRLCKEIRTNLSCIREEAEKAFQNANSVVIED</sequence>
<proteinExistence type="predicted"/>
<name>A0AAD4P6E9_PERFH</name>
<dbReference type="CDD" id="cd08866">
    <property type="entry name" value="SRPBCC_11"/>
    <property type="match status" value="1"/>
</dbReference>
<dbReference type="AlphaFoldDB" id="A0AAD4P6E9"/>
<dbReference type="SUPFAM" id="SSF55961">
    <property type="entry name" value="Bet v1-like"/>
    <property type="match status" value="1"/>
</dbReference>
<gene>
    <name evidence="3" type="ORF">C2S53_006622</name>
</gene>
<protein>
    <submittedName>
        <fullName evidence="3">Polyketide cyclase / dehydrase and lipid transport protein</fullName>
    </submittedName>
</protein>
<feature type="compositionally biased region" description="Acidic residues" evidence="1">
    <location>
        <begin position="110"/>
        <end position="120"/>
    </location>
</feature>
<keyword evidence="4" id="KW-1185">Reference proteome</keyword>
<evidence type="ECO:0000313" key="3">
    <source>
        <dbReference type="EMBL" id="KAH6828624.1"/>
    </source>
</evidence>
<feature type="region of interest" description="Disordered" evidence="1">
    <location>
        <begin position="92"/>
        <end position="124"/>
    </location>
</feature>
<dbReference type="Proteomes" id="UP001190926">
    <property type="component" value="Unassembled WGS sequence"/>
</dbReference>
<evidence type="ECO:0000313" key="4">
    <source>
        <dbReference type="Proteomes" id="UP001190926"/>
    </source>
</evidence>
<reference evidence="3 4" key="1">
    <citation type="journal article" date="2021" name="Nat. Commun.">
        <title>Incipient diploidization of the medicinal plant Perilla within 10,000 years.</title>
        <authorList>
            <person name="Zhang Y."/>
            <person name="Shen Q."/>
            <person name="Leng L."/>
            <person name="Zhang D."/>
            <person name="Chen S."/>
            <person name="Shi Y."/>
            <person name="Ning Z."/>
            <person name="Chen S."/>
        </authorList>
    </citation>
    <scope>NUCLEOTIDE SEQUENCE [LARGE SCALE GENOMIC DNA]</scope>
    <source>
        <strain evidence="4">cv. PC099</strain>
    </source>
</reference>
<comment type="caution">
    <text evidence="3">The sequence shown here is derived from an EMBL/GenBank/DDBJ whole genome shotgun (WGS) entry which is preliminary data.</text>
</comment>
<dbReference type="Pfam" id="PF03364">
    <property type="entry name" value="Polyketide_cyc"/>
    <property type="match status" value="1"/>
</dbReference>
<dbReference type="InterPro" id="IPR023393">
    <property type="entry name" value="START-like_dom_sf"/>
</dbReference>
<evidence type="ECO:0000259" key="2">
    <source>
        <dbReference type="Pfam" id="PF03364"/>
    </source>
</evidence>
<dbReference type="PANTHER" id="PTHR34060">
    <property type="entry name" value="POLYKETIDE CYCLASE / DEHYDRASE AND LIPID TRANSPORT PROTEIN"/>
    <property type="match status" value="1"/>
</dbReference>
<dbReference type="InterPro" id="IPR005031">
    <property type="entry name" value="COQ10_START"/>
</dbReference>
<dbReference type="Gene3D" id="3.30.530.20">
    <property type="match status" value="1"/>
</dbReference>
<evidence type="ECO:0000256" key="1">
    <source>
        <dbReference type="SAM" id="MobiDB-lite"/>
    </source>
</evidence>
<accession>A0AAD4P6E9</accession>